<dbReference type="PANTHER" id="PTHR35043:SF8">
    <property type="entry name" value="DUF4220 DOMAIN-CONTAINING PROTEIN"/>
    <property type="match status" value="1"/>
</dbReference>
<protein>
    <submittedName>
        <fullName evidence="2">Uncharacterized protein</fullName>
    </submittedName>
</protein>
<evidence type="ECO:0000313" key="3">
    <source>
        <dbReference type="Proteomes" id="UP001303647"/>
    </source>
</evidence>
<feature type="transmembrane region" description="Helical" evidence="1">
    <location>
        <begin position="179"/>
        <end position="202"/>
    </location>
</feature>
<proteinExistence type="predicted"/>
<keyword evidence="1" id="KW-0812">Transmembrane</keyword>
<name>A0AAN7CSS8_9PEZI</name>
<evidence type="ECO:0000256" key="1">
    <source>
        <dbReference type="SAM" id="Phobius"/>
    </source>
</evidence>
<keyword evidence="3" id="KW-1185">Reference proteome</keyword>
<dbReference type="AlphaFoldDB" id="A0AAN7CSS8"/>
<evidence type="ECO:0000313" key="2">
    <source>
        <dbReference type="EMBL" id="KAK4247635.1"/>
    </source>
</evidence>
<dbReference type="PANTHER" id="PTHR35043">
    <property type="entry name" value="TRANSCRIPTION FACTOR DOMAIN-CONTAINING PROTEIN"/>
    <property type="match status" value="1"/>
</dbReference>
<gene>
    <name evidence="2" type="ORF">C7999DRAFT_41067</name>
</gene>
<dbReference type="EMBL" id="MU857650">
    <property type="protein sequence ID" value="KAK4247635.1"/>
    <property type="molecule type" value="Genomic_DNA"/>
</dbReference>
<feature type="transmembrane region" description="Helical" evidence="1">
    <location>
        <begin position="438"/>
        <end position="456"/>
    </location>
</feature>
<sequence length="484" mass="55649">MENSTETQGWTLSPDTRGTWDILLTCLITTFLCIWTSVYPNIGAPTDGYWVRVRDKFSLACLGLLGPDFLIVLATGQWSSARRSFNKFKAEGHINWTITHSFFADMGGFVLDASGLEHPIPVNGEQLFYLVKNKYVECPTVRKEELDDRNKSDGLARLITVIQATWFVINLIARAIQHLTVTTIELTTVSFVVILFGTSWCWKDKPSDVQTTITITSNFHINDIVASNPHNSESAESYYHTPLDFISRHETATNIIWQYFNDLLRKIIGFSPFIRRVCKKPWDRIPGDMFLLMDFDLQLVAAGFIAVFSAIFVIAWNSHFPTPFEQMAWRAASLYMILYGVIGCFWMGMWVWVYFPRIRYAEGPALSLFERDLHVEFLGLHRTLYQEPCLPRIEQMRPKYQKQTRPLLRIFDEAGRVLTKTHNISPDKDPHLNIPTGFIIGNTVLCLLYLVFRAYILTEDLVGLRSLPSDAYKTVEWMSFLPHA</sequence>
<keyword evidence="1" id="KW-1133">Transmembrane helix</keyword>
<organism evidence="2 3">
    <name type="scientific">Corynascus novoguineensis</name>
    <dbReference type="NCBI Taxonomy" id="1126955"/>
    <lineage>
        <taxon>Eukaryota</taxon>
        <taxon>Fungi</taxon>
        <taxon>Dikarya</taxon>
        <taxon>Ascomycota</taxon>
        <taxon>Pezizomycotina</taxon>
        <taxon>Sordariomycetes</taxon>
        <taxon>Sordariomycetidae</taxon>
        <taxon>Sordariales</taxon>
        <taxon>Chaetomiaceae</taxon>
        <taxon>Corynascus</taxon>
    </lineage>
</organism>
<reference evidence="2" key="2">
    <citation type="submission" date="2023-05" db="EMBL/GenBank/DDBJ databases">
        <authorList>
            <consortium name="Lawrence Berkeley National Laboratory"/>
            <person name="Steindorff A."/>
            <person name="Hensen N."/>
            <person name="Bonometti L."/>
            <person name="Westerberg I."/>
            <person name="Brannstrom I.O."/>
            <person name="Guillou S."/>
            <person name="Cros-Aarteil S."/>
            <person name="Calhoun S."/>
            <person name="Haridas S."/>
            <person name="Kuo A."/>
            <person name="Mondo S."/>
            <person name="Pangilinan J."/>
            <person name="Riley R."/>
            <person name="Labutti K."/>
            <person name="Andreopoulos B."/>
            <person name="Lipzen A."/>
            <person name="Chen C."/>
            <person name="Yanf M."/>
            <person name="Daum C."/>
            <person name="Ng V."/>
            <person name="Clum A."/>
            <person name="Ohm R."/>
            <person name="Martin F."/>
            <person name="Silar P."/>
            <person name="Natvig D."/>
            <person name="Lalanne C."/>
            <person name="Gautier V."/>
            <person name="Ament-Velasquez S.L."/>
            <person name="Kruys A."/>
            <person name="Hutchinson M.I."/>
            <person name="Powell A.J."/>
            <person name="Barry K."/>
            <person name="Miller A.N."/>
            <person name="Grigoriev I.V."/>
            <person name="Debuchy R."/>
            <person name="Gladieux P."/>
            <person name="Thoren M.H."/>
            <person name="Johannesson H."/>
        </authorList>
    </citation>
    <scope>NUCLEOTIDE SEQUENCE</scope>
    <source>
        <strain evidence="2">CBS 359.72</strain>
    </source>
</reference>
<feature type="transmembrane region" description="Helical" evidence="1">
    <location>
        <begin position="336"/>
        <end position="355"/>
    </location>
</feature>
<accession>A0AAN7CSS8</accession>
<feature type="transmembrane region" description="Helical" evidence="1">
    <location>
        <begin position="20"/>
        <end position="37"/>
    </location>
</feature>
<feature type="transmembrane region" description="Helical" evidence="1">
    <location>
        <begin position="297"/>
        <end position="316"/>
    </location>
</feature>
<reference evidence="2" key="1">
    <citation type="journal article" date="2023" name="Mol. Phylogenet. Evol.">
        <title>Genome-scale phylogeny and comparative genomics of the fungal order Sordariales.</title>
        <authorList>
            <person name="Hensen N."/>
            <person name="Bonometti L."/>
            <person name="Westerberg I."/>
            <person name="Brannstrom I.O."/>
            <person name="Guillou S."/>
            <person name="Cros-Aarteil S."/>
            <person name="Calhoun S."/>
            <person name="Haridas S."/>
            <person name="Kuo A."/>
            <person name="Mondo S."/>
            <person name="Pangilinan J."/>
            <person name="Riley R."/>
            <person name="LaButti K."/>
            <person name="Andreopoulos B."/>
            <person name="Lipzen A."/>
            <person name="Chen C."/>
            <person name="Yan M."/>
            <person name="Daum C."/>
            <person name="Ng V."/>
            <person name="Clum A."/>
            <person name="Steindorff A."/>
            <person name="Ohm R.A."/>
            <person name="Martin F."/>
            <person name="Silar P."/>
            <person name="Natvig D.O."/>
            <person name="Lalanne C."/>
            <person name="Gautier V."/>
            <person name="Ament-Velasquez S.L."/>
            <person name="Kruys A."/>
            <person name="Hutchinson M.I."/>
            <person name="Powell A.J."/>
            <person name="Barry K."/>
            <person name="Miller A.N."/>
            <person name="Grigoriev I.V."/>
            <person name="Debuchy R."/>
            <person name="Gladieux P."/>
            <person name="Hiltunen Thoren M."/>
            <person name="Johannesson H."/>
        </authorList>
    </citation>
    <scope>NUCLEOTIDE SEQUENCE</scope>
    <source>
        <strain evidence="2">CBS 359.72</strain>
    </source>
</reference>
<dbReference type="Proteomes" id="UP001303647">
    <property type="component" value="Unassembled WGS sequence"/>
</dbReference>
<feature type="transmembrane region" description="Helical" evidence="1">
    <location>
        <begin position="155"/>
        <end position="173"/>
    </location>
</feature>
<comment type="caution">
    <text evidence="2">The sequence shown here is derived from an EMBL/GenBank/DDBJ whole genome shotgun (WGS) entry which is preliminary data.</text>
</comment>
<keyword evidence="1" id="KW-0472">Membrane</keyword>
<feature type="transmembrane region" description="Helical" evidence="1">
    <location>
        <begin position="57"/>
        <end position="79"/>
    </location>
</feature>